<dbReference type="InterPro" id="IPR024508">
    <property type="entry name" value="DUF3226"/>
</dbReference>
<organism evidence="2 3">
    <name type="scientific">Lamprobacter modestohalophilus</name>
    <dbReference type="NCBI Taxonomy" id="1064514"/>
    <lineage>
        <taxon>Bacteria</taxon>
        <taxon>Pseudomonadati</taxon>
        <taxon>Pseudomonadota</taxon>
        <taxon>Gammaproteobacteria</taxon>
        <taxon>Chromatiales</taxon>
        <taxon>Chromatiaceae</taxon>
        <taxon>Lamprobacter</taxon>
    </lineage>
</organism>
<sequence>MPGKRVLMVEGQDDEHVVKHICGERRLGIIETIHRYGGKAPLIDGIGVRLKESDITALGILIDADTDLQSCWQAVTNRLRQAGYKEIPALPAPEGTVILAPSDSLLPRVGIWLMPDNRLPGILEDFLTFLVPPADPLFAHVERSIDQIPPGQRRFDDLKQPKARIHTWLAWQQEPGVTVHGAETCHRLTSSGFSPGCGNPDIRAQERSPGEGRVDDEPELGSLRAAGIAES</sequence>
<accession>A0A9X0WD94</accession>
<dbReference type="EMBL" id="NRRY01000051">
    <property type="protein sequence ID" value="MBK1620883.1"/>
    <property type="molecule type" value="Genomic_DNA"/>
</dbReference>
<comment type="caution">
    <text evidence="2">The sequence shown here is derived from an EMBL/GenBank/DDBJ whole genome shotgun (WGS) entry which is preliminary data.</text>
</comment>
<evidence type="ECO:0000256" key="1">
    <source>
        <dbReference type="SAM" id="MobiDB-lite"/>
    </source>
</evidence>
<evidence type="ECO:0000313" key="2">
    <source>
        <dbReference type="EMBL" id="MBK1620883.1"/>
    </source>
</evidence>
<reference evidence="2 3" key="1">
    <citation type="journal article" date="2020" name="Microorganisms">
        <title>Osmotic Adaptation and Compatible Solute Biosynthesis of Phototrophic Bacteria as Revealed from Genome Analyses.</title>
        <authorList>
            <person name="Imhoff J.F."/>
            <person name="Rahn T."/>
            <person name="Kunzel S."/>
            <person name="Keller A."/>
            <person name="Neulinger S.C."/>
        </authorList>
    </citation>
    <scope>NUCLEOTIDE SEQUENCE [LARGE SCALE GENOMIC DNA]</scope>
    <source>
        <strain evidence="2 3">DSM 25653</strain>
    </source>
</reference>
<feature type="region of interest" description="Disordered" evidence="1">
    <location>
        <begin position="190"/>
        <end position="231"/>
    </location>
</feature>
<dbReference type="Pfam" id="PF11536">
    <property type="entry name" value="DUF3226"/>
    <property type="match status" value="1"/>
</dbReference>
<keyword evidence="3" id="KW-1185">Reference proteome</keyword>
<gene>
    <name evidence="2" type="ORF">CKO42_21130</name>
</gene>
<protein>
    <submittedName>
        <fullName evidence="2">Uncharacterized protein</fullName>
    </submittedName>
</protein>
<name>A0A9X0WD94_9GAMM</name>
<proteinExistence type="predicted"/>
<feature type="non-terminal residue" evidence="2">
    <location>
        <position position="231"/>
    </location>
</feature>
<dbReference type="Proteomes" id="UP001138768">
    <property type="component" value="Unassembled WGS sequence"/>
</dbReference>
<dbReference type="AlphaFoldDB" id="A0A9X0WD94"/>
<feature type="compositionally biased region" description="Basic and acidic residues" evidence="1">
    <location>
        <begin position="203"/>
        <end position="215"/>
    </location>
</feature>
<dbReference type="RefSeq" id="WP_200248448.1">
    <property type="nucleotide sequence ID" value="NZ_NRRY01000051.1"/>
</dbReference>
<evidence type="ECO:0000313" key="3">
    <source>
        <dbReference type="Proteomes" id="UP001138768"/>
    </source>
</evidence>